<dbReference type="STRING" id="265719.SAMN04488509_104224"/>
<sequence length="459" mass="49905">MIKAIPIRLARPGMWFHRLGGDGTHPVFFRHSFLLTAQEIDVLRRGGVAELLIDTERGLDCPGWPPPGVEAAEAQDPAEEDGPVAEPAEAIAQEAGDDAQTDEDAPSEGACEAPGDSTAENATEAHADSLEQPPAAPIKPAPPRRAQRAIEAELQSAQKLCLAAKEKMVELFSEARMGKAVSPSAVEPLVEEISASVTRNPDALISVARLKRHDDYTYLHSVAVCALMIALARQLRLPAQQIREAGIGGMLHDIGKAAMPLQVLNKPGALTDDEYRIMKAHPVRGYEMLKEGGAASAAALEIALHHHEKYDGTGYPHGQAGEDIDLLSRMGAVCDVYDAISSNRPYKKAWSPAESVRRMAAWKGHFDPQVFNAFVKSIGIYPVGALVRLQSDLLAVVTEQHDESLLTPKVRIFFNAKKREPVFIRDLDLASPNCADRIAGIESPETWNFPQLEKLWMPG</sequence>
<dbReference type="InterPro" id="IPR006675">
    <property type="entry name" value="HDIG_dom"/>
</dbReference>
<reference evidence="3 4" key="1">
    <citation type="submission" date="2016-10" db="EMBL/GenBank/DDBJ databases">
        <authorList>
            <person name="de Groot N.N."/>
        </authorList>
    </citation>
    <scope>NUCLEOTIDE SEQUENCE [LARGE SCALE GENOMIC DNA]</scope>
    <source>
        <strain evidence="3 4">DSM 16957</strain>
    </source>
</reference>
<feature type="compositionally biased region" description="Pro residues" evidence="1">
    <location>
        <begin position="134"/>
        <end position="143"/>
    </location>
</feature>
<dbReference type="PANTHER" id="PTHR43155">
    <property type="entry name" value="CYCLIC DI-GMP PHOSPHODIESTERASE PA4108-RELATED"/>
    <property type="match status" value="1"/>
</dbReference>
<evidence type="ECO:0000259" key="2">
    <source>
        <dbReference type="PROSITE" id="PS51832"/>
    </source>
</evidence>
<dbReference type="Pfam" id="PF11871">
    <property type="entry name" value="DUF3391"/>
    <property type="match status" value="1"/>
</dbReference>
<feature type="region of interest" description="Disordered" evidence="1">
    <location>
        <begin position="58"/>
        <end position="148"/>
    </location>
</feature>
<dbReference type="RefSeq" id="WP_091242029.1">
    <property type="nucleotide sequence ID" value="NZ_FNAG01000004.1"/>
</dbReference>
<protein>
    <submittedName>
        <fullName evidence="3">HDIG domain-containing protein</fullName>
    </submittedName>
</protein>
<evidence type="ECO:0000313" key="3">
    <source>
        <dbReference type="EMBL" id="SDD63094.1"/>
    </source>
</evidence>
<dbReference type="OrthoDB" id="9802066at2"/>
<dbReference type="SUPFAM" id="SSF109604">
    <property type="entry name" value="HD-domain/PDEase-like"/>
    <property type="match status" value="1"/>
</dbReference>
<dbReference type="Proteomes" id="UP000199603">
    <property type="component" value="Unassembled WGS sequence"/>
</dbReference>
<dbReference type="CDD" id="cd00077">
    <property type="entry name" value="HDc"/>
    <property type="match status" value="1"/>
</dbReference>
<organism evidence="3 4">
    <name type="scientific">Aquimonas voraii</name>
    <dbReference type="NCBI Taxonomy" id="265719"/>
    <lineage>
        <taxon>Bacteria</taxon>
        <taxon>Pseudomonadati</taxon>
        <taxon>Pseudomonadota</taxon>
        <taxon>Gammaproteobacteria</taxon>
        <taxon>Lysobacterales</taxon>
        <taxon>Lysobacteraceae</taxon>
        <taxon>Aquimonas</taxon>
    </lineage>
</organism>
<gene>
    <name evidence="3" type="ORF">SAMN04488509_104224</name>
</gene>
<dbReference type="AlphaFoldDB" id="A0A1G6WBB9"/>
<dbReference type="PROSITE" id="PS51832">
    <property type="entry name" value="HD_GYP"/>
    <property type="match status" value="1"/>
</dbReference>
<feature type="domain" description="HD-GYP" evidence="2">
    <location>
        <begin position="193"/>
        <end position="390"/>
    </location>
</feature>
<name>A0A1G6WBB9_9GAMM</name>
<dbReference type="GO" id="GO:0008081">
    <property type="term" value="F:phosphoric diester hydrolase activity"/>
    <property type="evidence" value="ECO:0007669"/>
    <property type="project" value="UniProtKB-ARBA"/>
</dbReference>
<dbReference type="InterPro" id="IPR037522">
    <property type="entry name" value="HD_GYP_dom"/>
</dbReference>
<accession>A0A1G6WBB9</accession>
<proteinExistence type="predicted"/>
<dbReference type="InterPro" id="IPR021812">
    <property type="entry name" value="DUF3391"/>
</dbReference>
<dbReference type="Pfam" id="PF13487">
    <property type="entry name" value="HD_5"/>
    <property type="match status" value="1"/>
</dbReference>
<dbReference type="InterPro" id="IPR003607">
    <property type="entry name" value="HD/PDEase_dom"/>
</dbReference>
<dbReference type="EMBL" id="FNAG01000004">
    <property type="protein sequence ID" value="SDD63094.1"/>
    <property type="molecule type" value="Genomic_DNA"/>
</dbReference>
<evidence type="ECO:0000313" key="4">
    <source>
        <dbReference type="Proteomes" id="UP000199603"/>
    </source>
</evidence>
<evidence type="ECO:0000256" key="1">
    <source>
        <dbReference type="SAM" id="MobiDB-lite"/>
    </source>
</evidence>
<keyword evidence="4" id="KW-1185">Reference proteome</keyword>
<dbReference type="Gene3D" id="1.10.3210.10">
    <property type="entry name" value="Hypothetical protein af1432"/>
    <property type="match status" value="1"/>
</dbReference>
<feature type="compositionally biased region" description="Acidic residues" evidence="1">
    <location>
        <begin position="95"/>
        <end position="106"/>
    </location>
</feature>
<dbReference type="PANTHER" id="PTHR43155:SF2">
    <property type="entry name" value="CYCLIC DI-GMP PHOSPHODIESTERASE PA4108"/>
    <property type="match status" value="1"/>
</dbReference>
<dbReference type="NCBIfam" id="TIGR00277">
    <property type="entry name" value="HDIG"/>
    <property type="match status" value="1"/>
</dbReference>
<dbReference type="SMART" id="SM00471">
    <property type="entry name" value="HDc"/>
    <property type="match status" value="1"/>
</dbReference>